<evidence type="ECO:0000256" key="1">
    <source>
        <dbReference type="ARBA" id="ARBA00022777"/>
    </source>
</evidence>
<dbReference type="Pfam" id="PF08447">
    <property type="entry name" value="PAS_3"/>
    <property type="match status" value="1"/>
</dbReference>
<dbReference type="PROSITE" id="PS50112">
    <property type="entry name" value="PAS"/>
    <property type="match status" value="2"/>
</dbReference>
<protein>
    <submittedName>
        <fullName evidence="6">Histidine kinase dimerization/phosphoacceptor domain -containing protein</fullName>
    </submittedName>
</protein>
<dbReference type="Pfam" id="PF12860">
    <property type="entry name" value="PAS_7"/>
    <property type="match status" value="1"/>
</dbReference>
<dbReference type="InterPro" id="IPR013656">
    <property type="entry name" value="PAS_4"/>
</dbReference>
<evidence type="ECO:0000259" key="4">
    <source>
        <dbReference type="PROSITE" id="PS50112"/>
    </source>
</evidence>
<dbReference type="Gene3D" id="3.30.565.10">
    <property type="entry name" value="Histidine kinase-like ATPase, C-terminal domain"/>
    <property type="match status" value="1"/>
</dbReference>
<feature type="domain" description="PAS" evidence="4">
    <location>
        <begin position="116"/>
        <end position="179"/>
    </location>
</feature>
<dbReference type="Pfam" id="PF02518">
    <property type="entry name" value="HATPase_c"/>
    <property type="match status" value="1"/>
</dbReference>
<proteinExistence type="predicted"/>
<dbReference type="InterPro" id="IPR000014">
    <property type="entry name" value="PAS"/>
</dbReference>
<dbReference type="InterPro" id="IPR005467">
    <property type="entry name" value="His_kinase_dom"/>
</dbReference>
<dbReference type="SMART" id="SM00086">
    <property type="entry name" value="PAC"/>
    <property type="match status" value="1"/>
</dbReference>
<sequence length="733" mass="84086">MVSKDETLAEFHQRYAIELNAYIQGKATHPEDTQSCETLATGQKNGLLVPTLPISANIFLGQLALASGISVVDVVHGHQLACANLGEDNREEQEEFLRLVLSAYERSQRLNARQGLFNRLPDILYSIDTEYYLKRWNSALEKVTGLNPTRLIHQSVLNLFPPEEQPMMREHIQKAFQDGQHEIDTLLLTRAGPIPYRIKGMVMKNDDGEVVGQVCLGNSLTETTLNIEALRDSEERFRHLVENLNEVFWLMDIESQAMIYVSPSYEKVWGESCDSLYENPQSWLRMIHPQEGDRIQVTLPAQRHGPWEQEYRILHPSGVTRWIRTRCFPVRHPSGDRVYRLASISEDITERKQTEVALERSISLLQATLDSTADGILVLNPEGDILNFNQQYVQMWRIPPEILSSRDSQLVNAFLLDQVRYPEDFINLINQDYQDPTEIHQNLIELIDDRVIELVSRPYELSGQIRGRVHCFSDVTSQRKAAESLESLNEDLESRVKKRTAQLRHLNEKLQSSVQEKETLLKELHHRVKNNLQVIASLLRLQSSYVQNPQDRELFKDSENRVRSMSLIHEKLYRSQEMGEVDAQDYIYTVVNNLVSSYGISSERIKIDFSLQSIALDVDTAIPCGLIVNELVSNCFKYAFLGRSTGTIEVYFIQESPREIRFGVEDNGRGLPQDFDLEQINSLGLQLVQNLVEQLEGDLNIIGNQGTQIQVTFPWVHNQKADQNDEFNQNISS</sequence>
<dbReference type="InterPro" id="IPR000700">
    <property type="entry name" value="PAS-assoc_C"/>
</dbReference>
<feature type="coiled-coil region" evidence="2">
    <location>
        <begin position="475"/>
        <end position="527"/>
    </location>
</feature>
<reference evidence="6 7" key="1">
    <citation type="submission" date="2023-01" db="EMBL/GenBank/DDBJ databases">
        <title>Novel diversity within Roseofilum (Cyanobacteria; Desertifilaceae) from marine benthic mats with descriptions of four novel species.</title>
        <authorList>
            <person name="Wang Y."/>
            <person name="Berthold D.E."/>
            <person name="Hu J."/>
            <person name="Lefler F.W."/>
            <person name="Laughinghouse H.D. IV."/>
        </authorList>
    </citation>
    <scope>NUCLEOTIDE SEQUENCE [LARGE SCALE GENOMIC DNA]</scope>
    <source>
        <strain evidence="6 7">BLCC-M154</strain>
    </source>
</reference>
<keyword evidence="1 6" id="KW-0808">Transferase</keyword>
<dbReference type="PANTHER" id="PTHR43065">
    <property type="entry name" value="SENSOR HISTIDINE KINASE"/>
    <property type="match status" value="1"/>
</dbReference>
<dbReference type="SUPFAM" id="SSF55785">
    <property type="entry name" value="PYP-like sensor domain (PAS domain)"/>
    <property type="match status" value="3"/>
</dbReference>
<dbReference type="Gene3D" id="3.30.450.20">
    <property type="entry name" value="PAS domain"/>
    <property type="match status" value="4"/>
</dbReference>
<dbReference type="CDD" id="cd00130">
    <property type="entry name" value="PAS"/>
    <property type="match status" value="2"/>
</dbReference>
<dbReference type="Pfam" id="PF08448">
    <property type="entry name" value="PAS_4"/>
    <property type="match status" value="1"/>
</dbReference>
<dbReference type="SMART" id="SM00091">
    <property type="entry name" value="PAS"/>
    <property type="match status" value="3"/>
</dbReference>
<dbReference type="EMBL" id="JAQOSP010000041">
    <property type="protein sequence ID" value="MDJ1168986.1"/>
    <property type="molecule type" value="Genomic_DNA"/>
</dbReference>
<comment type="caution">
    <text evidence="6">The sequence shown here is derived from an EMBL/GenBank/DDBJ whole genome shotgun (WGS) entry which is preliminary data.</text>
</comment>
<dbReference type="NCBIfam" id="TIGR00229">
    <property type="entry name" value="sensory_box"/>
    <property type="match status" value="2"/>
</dbReference>
<keyword evidence="7" id="KW-1185">Reference proteome</keyword>
<evidence type="ECO:0000313" key="7">
    <source>
        <dbReference type="Proteomes" id="UP001235303"/>
    </source>
</evidence>
<evidence type="ECO:0000313" key="6">
    <source>
        <dbReference type="EMBL" id="MDJ1168986.1"/>
    </source>
</evidence>
<organism evidence="6 7">
    <name type="scientific">Roseofilum acuticapitatum BLCC-M154</name>
    <dbReference type="NCBI Taxonomy" id="3022444"/>
    <lineage>
        <taxon>Bacteria</taxon>
        <taxon>Bacillati</taxon>
        <taxon>Cyanobacteriota</taxon>
        <taxon>Cyanophyceae</taxon>
        <taxon>Desertifilales</taxon>
        <taxon>Desertifilaceae</taxon>
        <taxon>Roseofilum</taxon>
        <taxon>Roseofilum acuticapitatum</taxon>
    </lineage>
</organism>
<dbReference type="InterPro" id="IPR003594">
    <property type="entry name" value="HATPase_dom"/>
</dbReference>
<feature type="domain" description="PAS" evidence="4">
    <location>
        <begin position="233"/>
        <end position="296"/>
    </location>
</feature>
<dbReference type="RefSeq" id="WP_283752750.1">
    <property type="nucleotide sequence ID" value="NZ_JAQOSP010000041.1"/>
</dbReference>
<evidence type="ECO:0000256" key="2">
    <source>
        <dbReference type="SAM" id="Coils"/>
    </source>
</evidence>
<dbReference type="InterPro" id="IPR013655">
    <property type="entry name" value="PAS_fold_3"/>
</dbReference>
<dbReference type="PROSITE" id="PS50109">
    <property type="entry name" value="HIS_KIN"/>
    <property type="match status" value="1"/>
</dbReference>
<dbReference type="PANTHER" id="PTHR43065:SF23">
    <property type="entry name" value="SENSOR HISTIDINE KINASE PDTAS"/>
    <property type="match status" value="1"/>
</dbReference>
<keyword evidence="1 6" id="KW-0418">Kinase</keyword>
<dbReference type="InterPro" id="IPR036890">
    <property type="entry name" value="HATPase_C_sf"/>
</dbReference>
<feature type="domain" description="Histidine kinase" evidence="3">
    <location>
        <begin position="523"/>
        <end position="717"/>
    </location>
</feature>
<feature type="domain" description="PAC" evidence="5">
    <location>
        <begin position="307"/>
        <end position="360"/>
    </location>
</feature>
<name>A0ABT7AQ27_9CYAN</name>
<evidence type="ECO:0000259" key="3">
    <source>
        <dbReference type="PROSITE" id="PS50109"/>
    </source>
</evidence>
<dbReference type="PROSITE" id="PS50113">
    <property type="entry name" value="PAC"/>
    <property type="match status" value="1"/>
</dbReference>
<accession>A0ABT7AQ27</accession>
<dbReference type="SUPFAM" id="SSF55874">
    <property type="entry name" value="ATPase domain of HSP90 chaperone/DNA topoisomerase II/histidine kinase"/>
    <property type="match status" value="1"/>
</dbReference>
<dbReference type="SMART" id="SM00387">
    <property type="entry name" value="HATPase_c"/>
    <property type="match status" value="1"/>
</dbReference>
<dbReference type="GO" id="GO:0016301">
    <property type="term" value="F:kinase activity"/>
    <property type="evidence" value="ECO:0007669"/>
    <property type="project" value="UniProtKB-KW"/>
</dbReference>
<dbReference type="InterPro" id="IPR035965">
    <property type="entry name" value="PAS-like_dom_sf"/>
</dbReference>
<dbReference type="Pfam" id="PF07568">
    <property type="entry name" value="HisKA_2"/>
    <property type="match status" value="1"/>
</dbReference>
<dbReference type="InterPro" id="IPR001610">
    <property type="entry name" value="PAC"/>
</dbReference>
<dbReference type="InterPro" id="IPR011495">
    <property type="entry name" value="Sig_transdc_His_kin_sub2_dim/P"/>
</dbReference>
<keyword evidence="2" id="KW-0175">Coiled coil</keyword>
<gene>
    <name evidence="6" type="ORF">PMG71_06065</name>
</gene>
<evidence type="ECO:0000259" key="5">
    <source>
        <dbReference type="PROSITE" id="PS50113"/>
    </source>
</evidence>
<dbReference type="Proteomes" id="UP001235303">
    <property type="component" value="Unassembled WGS sequence"/>
</dbReference>